<dbReference type="OrthoDB" id="3758768at2759"/>
<dbReference type="AlphaFoldDB" id="A0A7U2EW21"/>
<keyword evidence="2" id="KW-1185">Reference proteome</keyword>
<evidence type="ECO:0008006" key="3">
    <source>
        <dbReference type="Google" id="ProtNLM"/>
    </source>
</evidence>
<dbReference type="KEGG" id="pno:SNOG_07438"/>
<evidence type="ECO:0000313" key="1">
    <source>
        <dbReference type="EMBL" id="QRC94165.1"/>
    </source>
</evidence>
<protein>
    <recommendedName>
        <fullName evidence="3">Heterokaryon incompatibility domain-containing protein</fullName>
    </recommendedName>
</protein>
<dbReference type="VEuPathDB" id="FungiDB:JI435_074380"/>
<dbReference type="PANTHER" id="PTHR33112">
    <property type="entry name" value="DOMAIN PROTEIN, PUTATIVE-RELATED"/>
    <property type="match status" value="1"/>
</dbReference>
<dbReference type="Proteomes" id="UP000663193">
    <property type="component" value="Chromosome 4"/>
</dbReference>
<sequence length="307" mass="35937">MTFQTLKTTWNKRAWTYQEYHFSDLCLVFANQRAYYECRSSTRSEVMPHDFTQELTMKVSYHPPETTGTALGLLQHHLFYYEDRQLTFEHDILDAFSAVLDEIGERYDTEFCWGLPINEFLRTLLWTKHSDDYSVSQPAFLRRAPRPDGIFFPSWSWVGWLGGVIFNNIYGIRWRKKRQVDGMIVCPWDETYCIDIPSDHLETGVLVINANLANINLGLLCVDAHPETLHFDENEIIPEVTQCILLGIVDGNGRLETIRTYRWVEYTHLVMAVEQHKNGVYYRKGLIELRKAQWEAQSIATQNIRLG</sequence>
<organism evidence="1 2">
    <name type="scientific">Phaeosphaeria nodorum (strain SN15 / ATCC MYA-4574 / FGSC 10173)</name>
    <name type="common">Glume blotch fungus</name>
    <name type="synonym">Parastagonospora nodorum</name>
    <dbReference type="NCBI Taxonomy" id="321614"/>
    <lineage>
        <taxon>Eukaryota</taxon>
        <taxon>Fungi</taxon>
        <taxon>Dikarya</taxon>
        <taxon>Ascomycota</taxon>
        <taxon>Pezizomycotina</taxon>
        <taxon>Dothideomycetes</taxon>
        <taxon>Pleosporomycetidae</taxon>
        <taxon>Pleosporales</taxon>
        <taxon>Pleosporineae</taxon>
        <taxon>Phaeosphaeriaceae</taxon>
        <taxon>Parastagonospora</taxon>
    </lineage>
</organism>
<name>A0A7U2EW21_PHANO</name>
<proteinExistence type="predicted"/>
<gene>
    <name evidence="1" type="ORF">JI435_074380</name>
</gene>
<dbReference type="PANTHER" id="PTHR33112:SF14">
    <property type="entry name" value="HETEROKARYON INCOMPATIBILITY DOMAIN-CONTAINING PROTEIN"/>
    <property type="match status" value="1"/>
</dbReference>
<accession>A0A7U2EW21</accession>
<dbReference type="RefSeq" id="XP_001797771.1">
    <property type="nucleotide sequence ID" value="XM_001797719.1"/>
</dbReference>
<reference evidence="2" key="1">
    <citation type="journal article" date="2021" name="BMC Genomics">
        <title>Chromosome-level genome assembly and manually-curated proteome of model necrotroph Parastagonospora nodorum Sn15 reveals a genome-wide trove of candidate effector homologs, and redundancy of virulence-related functions within an accessory chromosome.</title>
        <authorList>
            <person name="Bertazzoni S."/>
            <person name="Jones D.A.B."/>
            <person name="Phan H.T."/>
            <person name="Tan K.-C."/>
            <person name="Hane J.K."/>
        </authorList>
    </citation>
    <scope>NUCLEOTIDE SEQUENCE [LARGE SCALE GENOMIC DNA]</scope>
    <source>
        <strain evidence="2">SN15 / ATCC MYA-4574 / FGSC 10173)</strain>
    </source>
</reference>
<dbReference type="EMBL" id="CP069026">
    <property type="protein sequence ID" value="QRC94165.1"/>
    <property type="molecule type" value="Genomic_DNA"/>
</dbReference>
<evidence type="ECO:0000313" key="2">
    <source>
        <dbReference type="Proteomes" id="UP000663193"/>
    </source>
</evidence>